<evidence type="ECO:0000313" key="2">
    <source>
        <dbReference type="EMBL" id="KAK2821218.1"/>
    </source>
</evidence>
<name>A0AA88JB48_TACVA</name>
<feature type="region of interest" description="Disordered" evidence="1">
    <location>
        <begin position="1"/>
        <end position="33"/>
    </location>
</feature>
<protein>
    <submittedName>
        <fullName evidence="2">Uncharacterized protein</fullName>
    </submittedName>
</protein>
<evidence type="ECO:0000256" key="1">
    <source>
        <dbReference type="SAM" id="MobiDB-lite"/>
    </source>
</evidence>
<gene>
    <name evidence="2" type="ORF">Q7C36_020561</name>
</gene>
<keyword evidence="3" id="KW-1185">Reference proteome</keyword>
<proteinExistence type="predicted"/>
<dbReference type="Proteomes" id="UP001187315">
    <property type="component" value="Unassembled WGS sequence"/>
</dbReference>
<dbReference type="AlphaFoldDB" id="A0AA88JB48"/>
<accession>A0AA88JB48</accession>
<dbReference type="EMBL" id="JAVHJS010000022">
    <property type="protein sequence ID" value="KAK2821218.1"/>
    <property type="molecule type" value="Genomic_DNA"/>
</dbReference>
<organism evidence="2 3">
    <name type="scientific">Tachysurus vachellii</name>
    <name type="common">Darkbarbel catfish</name>
    <name type="synonym">Pelteobagrus vachellii</name>
    <dbReference type="NCBI Taxonomy" id="175792"/>
    <lineage>
        <taxon>Eukaryota</taxon>
        <taxon>Metazoa</taxon>
        <taxon>Chordata</taxon>
        <taxon>Craniata</taxon>
        <taxon>Vertebrata</taxon>
        <taxon>Euteleostomi</taxon>
        <taxon>Actinopterygii</taxon>
        <taxon>Neopterygii</taxon>
        <taxon>Teleostei</taxon>
        <taxon>Ostariophysi</taxon>
        <taxon>Siluriformes</taxon>
        <taxon>Bagridae</taxon>
        <taxon>Tachysurus</taxon>
    </lineage>
</organism>
<sequence>MRTEQLCTVSECKRTSDHGGRPVHRPASPLTSSAGTSASVFLATFSPGVPCPPGISVRTRIRSLVSQSLHFSVCTFNPRSSRNSSFDTTTTE</sequence>
<reference evidence="2" key="1">
    <citation type="submission" date="2023-08" db="EMBL/GenBank/DDBJ databases">
        <title>Pelteobagrus vachellii genome.</title>
        <authorList>
            <person name="Liu H."/>
        </authorList>
    </citation>
    <scope>NUCLEOTIDE SEQUENCE</scope>
    <source>
        <strain evidence="2">PRFRI_2022a</strain>
        <tissue evidence="2">Muscle</tissue>
    </source>
</reference>
<comment type="caution">
    <text evidence="2">The sequence shown here is derived from an EMBL/GenBank/DDBJ whole genome shotgun (WGS) entry which is preliminary data.</text>
</comment>
<feature type="compositionally biased region" description="Basic and acidic residues" evidence="1">
    <location>
        <begin position="11"/>
        <end position="20"/>
    </location>
</feature>
<evidence type="ECO:0000313" key="3">
    <source>
        <dbReference type="Proteomes" id="UP001187315"/>
    </source>
</evidence>